<comment type="caution">
    <text evidence="2">The sequence shown here is derived from an EMBL/GenBank/DDBJ whole genome shotgun (WGS) entry which is preliminary data.</text>
</comment>
<evidence type="ECO:0000256" key="1">
    <source>
        <dbReference type="SAM" id="MobiDB-lite"/>
    </source>
</evidence>
<accession>A0ABU6U1Q6</accession>
<name>A0ABU6U1Q6_9FABA</name>
<evidence type="ECO:0000313" key="2">
    <source>
        <dbReference type="EMBL" id="MED6154023.1"/>
    </source>
</evidence>
<feature type="non-terminal residue" evidence="2">
    <location>
        <position position="1"/>
    </location>
</feature>
<gene>
    <name evidence="2" type="ORF">PIB30_108004</name>
</gene>
<proteinExistence type="predicted"/>
<protein>
    <submittedName>
        <fullName evidence="2">Uncharacterized protein</fullName>
    </submittedName>
</protein>
<dbReference type="EMBL" id="JASCZI010095455">
    <property type="protein sequence ID" value="MED6154023.1"/>
    <property type="molecule type" value="Genomic_DNA"/>
</dbReference>
<keyword evidence="3" id="KW-1185">Reference proteome</keyword>
<dbReference type="Proteomes" id="UP001341840">
    <property type="component" value="Unassembled WGS sequence"/>
</dbReference>
<reference evidence="2 3" key="1">
    <citation type="journal article" date="2023" name="Plants (Basel)">
        <title>Bridging the Gap: Combining Genomics and Transcriptomics Approaches to Understand Stylosanthes scabra, an Orphan Legume from the Brazilian Caatinga.</title>
        <authorList>
            <person name="Ferreira-Neto J.R.C."/>
            <person name="da Silva M.D."/>
            <person name="Binneck E."/>
            <person name="de Melo N.F."/>
            <person name="da Silva R.H."/>
            <person name="de Melo A.L.T.M."/>
            <person name="Pandolfi V."/>
            <person name="Bustamante F.O."/>
            <person name="Brasileiro-Vidal A.C."/>
            <person name="Benko-Iseppon A.M."/>
        </authorList>
    </citation>
    <scope>NUCLEOTIDE SEQUENCE [LARGE SCALE GENOMIC DNA]</scope>
    <source>
        <tissue evidence="2">Leaves</tissue>
    </source>
</reference>
<organism evidence="2 3">
    <name type="scientific">Stylosanthes scabra</name>
    <dbReference type="NCBI Taxonomy" id="79078"/>
    <lineage>
        <taxon>Eukaryota</taxon>
        <taxon>Viridiplantae</taxon>
        <taxon>Streptophyta</taxon>
        <taxon>Embryophyta</taxon>
        <taxon>Tracheophyta</taxon>
        <taxon>Spermatophyta</taxon>
        <taxon>Magnoliopsida</taxon>
        <taxon>eudicotyledons</taxon>
        <taxon>Gunneridae</taxon>
        <taxon>Pentapetalae</taxon>
        <taxon>rosids</taxon>
        <taxon>fabids</taxon>
        <taxon>Fabales</taxon>
        <taxon>Fabaceae</taxon>
        <taxon>Papilionoideae</taxon>
        <taxon>50 kb inversion clade</taxon>
        <taxon>dalbergioids sensu lato</taxon>
        <taxon>Dalbergieae</taxon>
        <taxon>Pterocarpus clade</taxon>
        <taxon>Stylosanthes</taxon>
    </lineage>
</organism>
<feature type="region of interest" description="Disordered" evidence="1">
    <location>
        <begin position="38"/>
        <end position="73"/>
    </location>
</feature>
<sequence>QAHIPSHVYSTSNVTLTSPSFTHPRICVESTLAASNFTRPTHRRGSPRICVESSHKSHSRVTSSRATPPSLSQPRIGVEAHAYAWEANNSRLKLMLEKLNVTLSLLASPEPRICAEQQAYAWKASSVSKFSKTHVYASKQGICVEEEFKPSLSYEDPRIGMEVHAYAWKHAGAALKFSKSHAYAWSLTHMRGKQSKTGAESSFS</sequence>
<evidence type="ECO:0000313" key="3">
    <source>
        <dbReference type="Proteomes" id="UP001341840"/>
    </source>
</evidence>